<comment type="caution">
    <text evidence="4">The sequence shown here is derived from an EMBL/GenBank/DDBJ whole genome shotgun (WGS) entry which is preliminary data.</text>
</comment>
<dbReference type="SUPFAM" id="SSF46689">
    <property type="entry name" value="Homeodomain-like"/>
    <property type="match status" value="1"/>
</dbReference>
<proteinExistence type="predicted"/>
<dbReference type="PROSITE" id="PS50977">
    <property type="entry name" value="HTH_TETR_2"/>
    <property type="match status" value="1"/>
</dbReference>
<dbReference type="Proteomes" id="UP000004217">
    <property type="component" value="Unassembled WGS sequence"/>
</dbReference>
<dbReference type="PANTHER" id="PTHR30055">
    <property type="entry name" value="HTH-TYPE TRANSCRIPTIONAL REGULATOR RUTR"/>
    <property type="match status" value="1"/>
</dbReference>
<dbReference type="InterPro" id="IPR036271">
    <property type="entry name" value="Tet_transcr_reg_TetR-rel_C_sf"/>
</dbReference>
<dbReference type="AlphaFoldDB" id="G2GGU1"/>
<dbReference type="PANTHER" id="PTHR30055:SF187">
    <property type="entry name" value="TRANSCRIPTIONAL REGULATORY PROTEIN"/>
    <property type="match status" value="1"/>
</dbReference>
<dbReference type="PRINTS" id="PR00455">
    <property type="entry name" value="HTHTETR"/>
</dbReference>
<feature type="domain" description="HTH tetR-type" evidence="3">
    <location>
        <begin position="12"/>
        <end position="72"/>
    </location>
</feature>
<dbReference type="GO" id="GO:0003700">
    <property type="term" value="F:DNA-binding transcription factor activity"/>
    <property type="evidence" value="ECO:0007669"/>
    <property type="project" value="TreeGrafter"/>
</dbReference>
<dbReference type="InterPro" id="IPR050109">
    <property type="entry name" value="HTH-type_TetR-like_transc_reg"/>
</dbReference>
<evidence type="ECO:0000313" key="5">
    <source>
        <dbReference type="Proteomes" id="UP000004217"/>
    </source>
</evidence>
<dbReference type="PATRIC" id="fig|700597.3.peg.4639"/>
<name>G2GGU1_9ACTN</name>
<sequence>MARMGSKQHRGEVTVERILDAALRAYLAEGESGFTVTAVLDLSGVSTGSLYHHFGSLQGLRTALAERWTGALIVEMTNALQRHDNARDAVHALVGAYLRFVLDNRDAALFLHMADTDRETMARGRELRDLQEARLSPLAQWAREGIASGELADLPLPLIESLLLAPVVGTARRWLSGIHDMDLTEAARILPERIWLSISADPATARG</sequence>
<dbReference type="GO" id="GO:0000976">
    <property type="term" value="F:transcription cis-regulatory region binding"/>
    <property type="evidence" value="ECO:0007669"/>
    <property type="project" value="TreeGrafter"/>
</dbReference>
<evidence type="ECO:0000313" key="4">
    <source>
        <dbReference type="EMBL" id="EGX57287.1"/>
    </source>
</evidence>
<dbReference type="EMBL" id="AGBF01000099">
    <property type="protein sequence ID" value="EGX57287.1"/>
    <property type="molecule type" value="Genomic_DNA"/>
</dbReference>
<dbReference type="InterPro" id="IPR009057">
    <property type="entry name" value="Homeodomain-like_sf"/>
</dbReference>
<dbReference type="Pfam" id="PF00440">
    <property type="entry name" value="TetR_N"/>
    <property type="match status" value="1"/>
</dbReference>
<feature type="DNA-binding region" description="H-T-H motif" evidence="2">
    <location>
        <begin position="35"/>
        <end position="54"/>
    </location>
</feature>
<keyword evidence="1 2" id="KW-0238">DNA-binding</keyword>
<keyword evidence="5" id="KW-1185">Reference proteome</keyword>
<dbReference type="SUPFAM" id="SSF48498">
    <property type="entry name" value="Tetracyclin repressor-like, C-terminal domain"/>
    <property type="match status" value="1"/>
</dbReference>
<protein>
    <submittedName>
        <fullName evidence="4">TetR family transcriptional regulator</fullName>
    </submittedName>
</protein>
<gene>
    <name evidence="4" type="ORF">SZN_23626</name>
</gene>
<evidence type="ECO:0000256" key="1">
    <source>
        <dbReference type="ARBA" id="ARBA00023125"/>
    </source>
</evidence>
<evidence type="ECO:0000259" key="3">
    <source>
        <dbReference type="PROSITE" id="PS50977"/>
    </source>
</evidence>
<organism evidence="4 5">
    <name type="scientific">Streptomyces zinciresistens K42</name>
    <dbReference type="NCBI Taxonomy" id="700597"/>
    <lineage>
        <taxon>Bacteria</taxon>
        <taxon>Bacillati</taxon>
        <taxon>Actinomycetota</taxon>
        <taxon>Actinomycetes</taxon>
        <taxon>Kitasatosporales</taxon>
        <taxon>Streptomycetaceae</taxon>
        <taxon>Streptomyces</taxon>
    </lineage>
</organism>
<dbReference type="Gene3D" id="1.10.357.10">
    <property type="entry name" value="Tetracycline Repressor, domain 2"/>
    <property type="match status" value="1"/>
</dbReference>
<reference evidence="4 5" key="1">
    <citation type="submission" date="2011-08" db="EMBL/GenBank/DDBJ databases">
        <authorList>
            <person name="Lin Y."/>
            <person name="Hao X."/>
            <person name="Johnstone L."/>
            <person name="Miller S.J."/>
            <person name="Wei G."/>
            <person name="Rensing C."/>
        </authorList>
    </citation>
    <scope>NUCLEOTIDE SEQUENCE [LARGE SCALE GENOMIC DNA]</scope>
    <source>
        <strain evidence="4 5">K42</strain>
    </source>
</reference>
<dbReference type="InterPro" id="IPR001647">
    <property type="entry name" value="HTH_TetR"/>
</dbReference>
<evidence type="ECO:0000256" key="2">
    <source>
        <dbReference type="PROSITE-ProRule" id="PRU00335"/>
    </source>
</evidence>
<accession>G2GGU1</accession>